<reference evidence="2 3" key="1">
    <citation type="journal article" date="2015" name="Nature">
        <title>rRNA introns, odd ribosomes, and small enigmatic genomes across a large radiation of phyla.</title>
        <authorList>
            <person name="Brown C.T."/>
            <person name="Hug L.A."/>
            <person name="Thomas B.C."/>
            <person name="Sharon I."/>
            <person name="Castelle C.J."/>
            <person name="Singh A."/>
            <person name="Wilkins M.J."/>
            <person name="Williams K.H."/>
            <person name="Banfield J.F."/>
        </authorList>
    </citation>
    <scope>NUCLEOTIDE SEQUENCE [LARGE SCALE GENOMIC DNA]</scope>
</reference>
<accession>A0A0G0HKF6</accession>
<evidence type="ECO:0000313" key="2">
    <source>
        <dbReference type="EMBL" id="KKQ43638.1"/>
    </source>
</evidence>
<protein>
    <submittedName>
        <fullName evidence="2">Uncharacterized protein</fullName>
    </submittedName>
</protein>
<name>A0A0G0HKF6_9BACT</name>
<feature type="transmembrane region" description="Helical" evidence="1">
    <location>
        <begin position="17"/>
        <end position="36"/>
    </location>
</feature>
<sequence length="51" mass="6138">MTYIILLTNRIFEVFTLLIWINSLLISLLLFGYVLVQYFKLEKKSKIEKIN</sequence>
<keyword evidence="1" id="KW-0472">Membrane</keyword>
<evidence type="ECO:0000313" key="3">
    <source>
        <dbReference type="Proteomes" id="UP000034603"/>
    </source>
</evidence>
<dbReference type="EMBL" id="LBTR01000045">
    <property type="protein sequence ID" value="KKQ43638.1"/>
    <property type="molecule type" value="Genomic_DNA"/>
</dbReference>
<gene>
    <name evidence="2" type="ORF">US62_C0045G0010</name>
</gene>
<dbReference type="AlphaFoldDB" id="A0A0G0HKF6"/>
<comment type="caution">
    <text evidence="2">The sequence shown here is derived from an EMBL/GenBank/DDBJ whole genome shotgun (WGS) entry which is preliminary data.</text>
</comment>
<evidence type="ECO:0000256" key="1">
    <source>
        <dbReference type="SAM" id="Phobius"/>
    </source>
</evidence>
<keyword evidence="1" id="KW-1133">Transmembrane helix</keyword>
<organism evidence="2 3">
    <name type="scientific">Candidatus Woesebacteria bacterium GW2011_GWA1_37_8</name>
    <dbReference type="NCBI Taxonomy" id="1618546"/>
    <lineage>
        <taxon>Bacteria</taxon>
        <taxon>Candidatus Woeseibacteriota</taxon>
    </lineage>
</organism>
<proteinExistence type="predicted"/>
<dbReference type="Proteomes" id="UP000034603">
    <property type="component" value="Unassembled WGS sequence"/>
</dbReference>
<keyword evidence="1" id="KW-0812">Transmembrane</keyword>